<dbReference type="NCBIfam" id="TIGR04056">
    <property type="entry name" value="OMP_RagA_SusC"/>
    <property type="match status" value="1"/>
</dbReference>
<feature type="signal peptide" evidence="11">
    <location>
        <begin position="1"/>
        <end position="31"/>
    </location>
</feature>
<keyword evidence="5 9" id="KW-0798">TonB box</keyword>
<evidence type="ECO:0000259" key="12">
    <source>
        <dbReference type="Pfam" id="PF00593"/>
    </source>
</evidence>
<dbReference type="EMBL" id="BAABFN010000002">
    <property type="protein sequence ID" value="GAA4307355.1"/>
    <property type="molecule type" value="Genomic_DNA"/>
</dbReference>
<evidence type="ECO:0000256" key="9">
    <source>
        <dbReference type="RuleBase" id="RU003357"/>
    </source>
</evidence>
<dbReference type="InterPro" id="IPR008969">
    <property type="entry name" value="CarboxyPept-like_regulatory"/>
</dbReference>
<evidence type="ECO:0000256" key="4">
    <source>
        <dbReference type="ARBA" id="ARBA00022692"/>
    </source>
</evidence>
<evidence type="ECO:0000256" key="7">
    <source>
        <dbReference type="ARBA" id="ARBA00023237"/>
    </source>
</evidence>
<keyword evidence="11" id="KW-0732">Signal</keyword>
<proteinExistence type="inferred from homology"/>
<organism evidence="14 15">
    <name type="scientific">Compostibacter hankyongensis</name>
    <dbReference type="NCBI Taxonomy" id="1007089"/>
    <lineage>
        <taxon>Bacteria</taxon>
        <taxon>Pseudomonadati</taxon>
        <taxon>Bacteroidota</taxon>
        <taxon>Chitinophagia</taxon>
        <taxon>Chitinophagales</taxon>
        <taxon>Chitinophagaceae</taxon>
        <taxon>Compostibacter</taxon>
    </lineage>
</organism>
<dbReference type="Pfam" id="PF00593">
    <property type="entry name" value="TonB_dep_Rec_b-barrel"/>
    <property type="match status" value="1"/>
</dbReference>
<dbReference type="Proteomes" id="UP001501207">
    <property type="component" value="Unassembled WGS sequence"/>
</dbReference>
<dbReference type="InterPro" id="IPR012910">
    <property type="entry name" value="Plug_dom"/>
</dbReference>
<keyword evidence="7 8" id="KW-0998">Cell outer membrane</keyword>
<dbReference type="Pfam" id="PF07715">
    <property type="entry name" value="Plug"/>
    <property type="match status" value="1"/>
</dbReference>
<evidence type="ECO:0000256" key="5">
    <source>
        <dbReference type="ARBA" id="ARBA00023077"/>
    </source>
</evidence>
<evidence type="ECO:0000313" key="14">
    <source>
        <dbReference type="EMBL" id="GAA4307355.1"/>
    </source>
</evidence>
<dbReference type="RefSeq" id="WP_344977567.1">
    <property type="nucleotide sequence ID" value="NZ_BAABFN010000002.1"/>
</dbReference>
<dbReference type="InterPro" id="IPR039426">
    <property type="entry name" value="TonB-dep_rcpt-like"/>
</dbReference>
<dbReference type="InterPro" id="IPR023996">
    <property type="entry name" value="TonB-dep_OMP_SusC/RagA"/>
</dbReference>
<evidence type="ECO:0000256" key="3">
    <source>
        <dbReference type="ARBA" id="ARBA00022452"/>
    </source>
</evidence>
<sequence length="1043" mass="113996">MKNNTTYTCFRRYTGLTVLLLSGLFFQPAYAQRVIRGSVTVKGAPVAGVSVMVKGSQKKTITNENGRYAINAMRNDVLVFRYIGYKVRQIPVGEQAVINVALEENVRSLQDLVVVGYGTVAKSDLTGAISSVKLQQVNENRVISVPEALQGKIAGVQILNNTGAPGSGMTFNIRGETSITGSSQPLIVIDGQPIETSAGATMAGSNYDGGYDQPPVDPLASLDPSDIASIEVLKDASATAIYGSRGANGVVLITTKSGQNGKNGKDRISYTTRFDISMLPKKQKVLSPLDFMKFQNEAALNDGNDSAWTQHQIDSISVLPGTNWQDLIYHTAVSQDHQLTLSGRDAKSNYYVTGSFSDQNSVINHAYYKKGGLRVNYERHVSDRLKFTTRNYFSLAGLSHGQQSNWTGILGSSVVMGALAVSPLKNAYEPGGDPDETLVNNPVLVMTRVKDRSKVRTLISSATLDYRIAKGLSYQLKGGVNDLYTSRQVYYPTGTFVGNQAPNGSATQADNHNYNYMVDNLLTYKRVFQKTHSLNAVLGFSYQHWYHEGSSVTNRSFPSDALTYYDLATATFPGATHNYYQERALESIIGRVNYAYKSKYLLTLTGRYDGDSRLAVGQKWGFFPSVGIGWNVSGEDFFKDNISFISLLKLRGSYGVAGNSSIGVGATQAKYGVDYVVMGENIVPGYVTGSFENPDLTWEKTSQYNAGIDLGFINDRLTLTVDAYSKKTTGLLINLSLPGSAGYGSYATNVGEVNNKGVDVEANFNVLSGKVRWDIGANFSAFKNEVDNMGPLSVIYGRNYIPAGQILFAQPLNVAMPGYPISAFLGYKTAGIYQTQEEVDKGPEASTAKPGDIKWVDTNGDGSITDEDRTLIGHPQPDFTYGFNTNLSYKRFTLSLSILGSQGNELLNLNKWLLSVNDTHGNYNALQDAYDHAWRGPGTSDLYPKLNTRSTRLHQRMPDWMVEDASFVRLQSVTIGYTLHALQHLGVESLRLFASGTNLYTLTDYSGYDPNINAFGNASISRGLDFGTLPQPRTFSFGLELTF</sequence>
<dbReference type="SUPFAM" id="SSF49464">
    <property type="entry name" value="Carboxypeptidase regulatory domain-like"/>
    <property type="match status" value="1"/>
</dbReference>
<reference evidence="15" key="1">
    <citation type="journal article" date="2019" name="Int. J. Syst. Evol. Microbiol.">
        <title>The Global Catalogue of Microorganisms (GCM) 10K type strain sequencing project: providing services to taxonomists for standard genome sequencing and annotation.</title>
        <authorList>
            <consortium name="The Broad Institute Genomics Platform"/>
            <consortium name="The Broad Institute Genome Sequencing Center for Infectious Disease"/>
            <person name="Wu L."/>
            <person name="Ma J."/>
        </authorList>
    </citation>
    <scope>NUCLEOTIDE SEQUENCE [LARGE SCALE GENOMIC DNA]</scope>
    <source>
        <strain evidence="15">JCM 17664</strain>
    </source>
</reference>
<comment type="similarity">
    <text evidence="8 9">Belongs to the TonB-dependent receptor family.</text>
</comment>
<dbReference type="InterPro" id="IPR000531">
    <property type="entry name" value="Beta-barrel_TonB"/>
</dbReference>
<name>A0ABP8FMS6_9BACT</name>
<evidence type="ECO:0000259" key="13">
    <source>
        <dbReference type="Pfam" id="PF07715"/>
    </source>
</evidence>
<keyword evidence="3 8" id="KW-1134">Transmembrane beta strand</keyword>
<dbReference type="Gene3D" id="2.60.40.1120">
    <property type="entry name" value="Carboxypeptidase-like, regulatory domain"/>
    <property type="match status" value="1"/>
</dbReference>
<dbReference type="PROSITE" id="PS52016">
    <property type="entry name" value="TONB_DEPENDENT_REC_3"/>
    <property type="match status" value="1"/>
</dbReference>
<evidence type="ECO:0000256" key="8">
    <source>
        <dbReference type="PROSITE-ProRule" id="PRU01360"/>
    </source>
</evidence>
<dbReference type="SUPFAM" id="SSF56935">
    <property type="entry name" value="Porins"/>
    <property type="match status" value="1"/>
</dbReference>
<evidence type="ECO:0000256" key="6">
    <source>
        <dbReference type="ARBA" id="ARBA00023136"/>
    </source>
</evidence>
<keyword evidence="4 8" id="KW-0812">Transmembrane</keyword>
<evidence type="ECO:0000313" key="15">
    <source>
        <dbReference type="Proteomes" id="UP001501207"/>
    </source>
</evidence>
<accession>A0ABP8FMS6</accession>
<dbReference type="Pfam" id="PF13715">
    <property type="entry name" value="CarbopepD_reg_2"/>
    <property type="match status" value="1"/>
</dbReference>
<comment type="subcellular location">
    <subcellularLocation>
        <location evidence="1 8">Cell outer membrane</location>
        <topology evidence="1 8">Multi-pass membrane protein</topology>
    </subcellularLocation>
</comment>
<feature type="region of interest" description="Disordered" evidence="10">
    <location>
        <begin position="838"/>
        <end position="859"/>
    </location>
</feature>
<evidence type="ECO:0000256" key="2">
    <source>
        <dbReference type="ARBA" id="ARBA00022448"/>
    </source>
</evidence>
<comment type="caution">
    <text evidence="14">The sequence shown here is derived from an EMBL/GenBank/DDBJ whole genome shotgun (WGS) entry which is preliminary data.</text>
</comment>
<dbReference type="NCBIfam" id="TIGR04057">
    <property type="entry name" value="SusC_RagA_signa"/>
    <property type="match status" value="1"/>
</dbReference>
<keyword evidence="2 8" id="KW-0813">Transport</keyword>
<keyword evidence="14" id="KW-0675">Receptor</keyword>
<dbReference type="Gene3D" id="2.170.130.10">
    <property type="entry name" value="TonB-dependent receptor, plug domain"/>
    <property type="match status" value="1"/>
</dbReference>
<evidence type="ECO:0000256" key="10">
    <source>
        <dbReference type="SAM" id="MobiDB-lite"/>
    </source>
</evidence>
<dbReference type="InterPro" id="IPR037066">
    <property type="entry name" value="Plug_dom_sf"/>
</dbReference>
<evidence type="ECO:0000256" key="1">
    <source>
        <dbReference type="ARBA" id="ARBA00004571"/>
    </source>
</evidence>
<feature type="chain" id="PRO_5045240633" evidence="11">
    <location>
        <begin position="32"/>
        <end position="1043"/>
    </location>
</feature>
<feature type="domain" description="TonB-dependent receptor-like beta-barrel" evidence="12">
    <location>
        <begin position="454"/>
        <end position="898"/>
    </location>
</feature>
<keyword evidence="6 8" id="KW-0472">Membrane</keyword>
<dbReference type="Gene3D" id="2.40.170.20">
    <property type="entry name" value="TonB-dependent receptor, beta-barrel domain"/>
    <property type="match status" value="1"/>
</dbReference>
<feature type="domain" description="TonB-dependent receptor plug" evidence="13">
    <location>
        <begin position="122"/>
        <end position="250"/>
    </location>
</feature>
<protein>
    <submittedName>
        <fullName evidence="14">TonB-dependent receptor</fullName>
    </submittedName>
</protein>
<evidence type="ECO:0000256" key="11">
    <source>
        <dbReference type="SAM" id="SignalP"/>
    </source>
</evidence>
<keyword evidence="15" id="KW-1185">Reference proteome</keyword>
<dbReference type="InterPro" id="IPR023997">
    <property type="entry name" value="TonB-dep_OMP_SusC/RagA_CS"/>
</dbReference>
<gene>
    <name evidence="14" type="ORF">GCM10023143_13840</name>
</gene>
<dbReference type="InterPro" id="IPR036942">
    <property type="entry name" value="Beta-barrel_TonB_sf"/>
</dbReference>